<dbReference type="AlphaFoldDB" id="A0AAD8HW47"/>
<keyword evidence="4" id="KW-1185">Reference proteome</keyword>
<gene>
    <name evidence="3" type="ORF">POM88_030767</name>
</gene>
<dbReference type="Gene3D" id="1.20.1260.60">
    <property type="entry name" value="Vacuolar protein sorting-associated protein Ist1"/>
    <property type="match status" value="1"/>
</dbReference>
<name>A0AAD8HW47_9APIA</name>
<protein>
    <submittedName>
        <fullName evidence="3">Regulator of Vps4 activity in the MVB pathway protein</fullName>
    </submittedName>
</protein>
<reference evidence="3" key="1">
    <citation type="submission" date="2023-02" db="EMBL/GenBank/DDBJ databases">
        <title>Genome of toxic invasive species Heracleum sosnowskyi carries increased number of genes despite the absence of recent whole-genome duplications.</title>
        <authorList>
            <person name="Schelkunov M."/>
            <person name="Shtratnikova V."/>
            <person name="Makarenko M."/>
            <person name="Klepikova A."/>
            <person name="Omelchenko D."/>
            <person name="Novikova G."/>
            <person name="Obukhova E."/>
            <person name="Bogdanov V."/>
            <person name="Penin A."/>
            <person name="Logacheva M."/>
        </authorList>
    </citation>
    <scope>NUCLEOTIDE SEQUENCE</scope>
    <source>
        <strain evidence="3">Hsosn_3</strain>
        <tissue evidence="3">Leaf</tissue>
    </source>
</reference>
<evidence type="ECO:0000313" key="4">
    <source>
        <dbReference type="Proteomes" id="UP001237642"/>
    </source>
</evidence>
<accession>A0AAD8HW47</accession>
<dbReference type="PANTHER" id="PTHR12161">
    <property type="entry name" value="IST1 FAMILY MEMBER"/>
    <property type="match status" value="1"/>
</dbReference>
<evidence type="ECO:0000256" key="1">
    <source>
        <dbReference type="ARBA" id="ARBA00005536"/>
    </source>
</evidence>
<dbReference type="Pfam" id="PF03398">
    <property type="entry name" value="Ist1"/>
    <property type="match status" value="1"/>
</dbReference>
<dbReference type="FunFam" id="1.20.1260.60:FF:000002">
    <property type="entry name" value="Vacuolar protein sorting-associated protein IST1"/>
    <property type="match status" value="1"/>
</dbReference>
<reference evidence="3" key="2">
    <citation type="submission" date="2023-05" db="EMBL/GenBank/DDBJ databases">
        <authorList>
            <person name="Schelkunov M.I."/>
        </authorList>
    </citation>
    <scope>NUCLEOTIDE SEQUENCE</scope>
    <source>
        <strain evidence="3">Hsosn_3</strain>
        <tissue evidence="3">Leaf</tissue>
    </source>
</reference>
<evidence type="ECO:0000256" key="2">
    <source>
        <dbReference type="SAM" id="MobiDB-lite"/>
    </source>
</evidence>
<sequence>MGRHIDALLGRNTFKASKLRPIVSLAISRLAIFKNQRQARSNIARSDVVQLLNLGHHQRAFLRVEQVIKEQNMLEVFVMIEGYCHILKERAGLIVNQKVCPNDLDEAISSLIYAATKCGEFPELQKIRSILTSWFGNEFALQAIELSNKTGSNRKIVQMLSTRQPSLDKKLKLLKDIASENGISVENEEISFIVKQAKLAVERKSNRPKVERQQKSGMSKINDNCLILPEDTEKVKNLSDSVKGRLYRDVADAAQEAFESAAYAAVAARAAVELSRTESLDPDNKISPESQSGKVLNARDSMNTRQQTSWEIYLSETEDMNIVLTSENFPQIQSCQSIDDDDEIHMTSMDNMFKQQKDVSVIKRSVSNISSESSLDSGENIQSATSSPKINVRTIAFNPSDDEKYS</sequence>
<organism evidence="3 4">
    <name type="scientific">Heracleum sosnowskyi</name>
    <dbReference type="NCBI Taxonomy" id="360622"/>
    <lineage>
        <taxon>Eukaryota</taxon>
        <taxon>Viridiplantae</taxon>
        <taxon>Streptophyta</taxon>
        <taxon>Embryophyta</taxon>
        <taxon>Tracheophyta</taxon>
        <taxon>Spermatophyta</taxon>
        <taxon>Magnoliopsida</taxon>
        <taxon>eudicotyledons</taxon>
        <taxon>Gunneridae</taxon>
        <taxon>Pentapetalae</taxon>
        <taxon>asterids</taxon>
        <taxon>campanulids</taxon>
        <taxon>Apiales</taxon>
        <taxon>Apiaceae</taxon>
        <taxon>Apioideae</taxon>
        <taxon>apioid superclade</taxon>
        <taxon>Tordylieae</taxon>
        <taxon>Tordyliinae</taxon>
        <taxon>Heracleum</taxon>
    </lineage>
</organism>
<dbReference type="InterPro" id="IPR005061">
    <property type="entry name" value="Ist1"/>
</dbReference>
<comment type="caution">
    <text evidence="3">The sequence shown here is derived from an EMBL/GenBank/DDBJ whole genome shotgun (WGS) entry which is preliminary data.</text>
</comment>
<dbReference type="Proteomes" id="UP001237642">
    <property type="component" value="Unassembled WGS sequence"/>
</dbReference>
<dbReference type="EMBL" id="JAUIZM010000007">
    <property type="protein sequence ID" value="KAK1374574.1"/>
    <property type="molecule type" value="Genomic_DNA"/>
</dbReference>
<dbReference type="PANTHER" id="PTHR12161:SF16">
    <property type="entry name" value="REGULATOR OF VPS4 ACTIVITY IN THE MVB PATHWAY PROTEIN"/>
    <property type="match status" value="1"/>
</dbReference>
<dbReference type="InterPro" id="IPR042277">
    <property type="entry name" value="IST1-like"/>
</dbReference>
<evidence type="ECO:0000313" key="3">
    <source>
        <dbReference type="EMBL" id="KAK1374574.1"/>
    </source>
</evidence>
<dbReference type="GO" id="GO:0015031">
    <property type="term" value="P:protein transport"/>
    <property type="evidence" value="ECO:0007669"/>
    <property type="project" value="InterPro"/>
</dbReference>
<feature type="compositionally biased region" description="Polar residues" evidence="2">
    <location>
        <begin position="368"/>
        <end position="389"/>
    </location>
</feature>
<feature type="region of interest" description="Disordered" evidence="2">
    <location>
        <begin position="368"/>
        <end position="406"/>
    </location>
</feature>
<comment type="similarity">
    <text evidence="1">Belongs to the IST1 family.</text>
</comment>
<proteinExistence type="inferred from homology"/>